<dbReference type="GO" id="GO:0003723">
    <property type="term" value="F:RNA binding"/>
    <property type="evidence" value="ECO:0007669"/>
    <property type="project" value="InterPro"/>
</dbReference>
<evidence type="ECO:0008006" key="5">
    <source>
        <dbReference type="Google" id="ProtNLM"/>
    </source>
</evidence>
<evidence type="ECO:0000256" key="1">
    <source>
        <dbReference type="ARBA" id="ARBA00022737"/>
    </source>
</evidence>
<dbReference type="Proteomes" id="UP000796880">
    <property type="component" value="Unassembled WGS sequence"/>
</dbReference>
<accession>A0A8K0HI35</accession>
<dbReference type="InterPro" id="IPR011990">
    <property type="entry name" value="TPR-like_helical_dom_sf"/>
</dbReference>
<comment type="caution">
    <text evidence="3">The sequence shown here is derived from an EMBL/GenBank/DDBJ whole genome shotgun (WGS) entry which is preliminary data.</text>
</comment>
<dbReference type="InterPro" id="IPR002885">
    <property type="entry name" value="PPR_rpt"/>
</dbReference>
<proteinExistence type="predicted"/>
<dbReference type="PROSITE" id="PS51375">
    <property type="entry name" value="PPR"/>
    <property type="match status" value="1"/>
</dbReference>
<evidence type="ECO:0000313" key="4">
    <source>
        <dbReference type="Proteomes" id="UP000796880"/>
    </source>
</evidence>
<evidence type="ECO:0000313" key="3">
    <source>
        <dbReference type="EMBL" id="KAF3452589.1"/>
    </source>
</evidence>
<name>A0A8K0HI35_9ROSA</name>
<dbReference type="OrthoDB" id="185373at2759"/>
<dbReference type="AlphaFoldDB" id="A0A8K0HI35"/>
<dbReference type="InterPro" id="IPR046960">
    <property type="entry name" value="PPR_At4g14850-like_plant"/>
</dbReference>
<dbReference type="Pfam" id="PF01535">
    <property type="entry name" value="PPR"/>
    <property type="match status" value="1"/>
</dbReference>
<keyword evidence="4" id="KW-1185">Reference proteome</keyword>
<dbReference type="GO" id="GO:0009451">
    <property type="term" value="P:RNA modification"/>
    <property type="evidence" value="ECO:0007669"/>
    <property type="project" value="InterPro"/>
</dbReference>
<reference evidence="3" key="1">
    <citation type="submission" date="2020-03" db="EMBL/GenBank/DDBJ databases">
        <title>A high-quality chromosome-level genome assembly of a woody plant with both climbing and erect habits, Rhamnella rubrinervis.</title>
        <authorList>
            <person name="Lu Z."/>
            <person name="Yang Y."/>
            <person name="Zhu X."/>
            <person name="Sun Y."/>
        </authorList>
    </citation>
    <scope>NUCLEOTIDE SEQUENCE</scope>
    <source>
        <strain evidence="3">BYM</strain>
        <tissue evidence="3">Leaf</tissue>
    </source>
</reference>
<keyword evidence="1" id="KW-0677">Repeat</keyword>
<feature type="repeat" description="PPR" evidence="2">
    <location>
        <begin position="129"/>
        <end position="163"/>
    </location>
</feature>
<dbReference type="PANTHER" id="PTHR47926:SF453">
    <property type="entry name" value="PENTATRICOPEPTIDE REPEAT (PPR) SUPERFAMILY PROTEIN"/>
    <property type="match status" value="1"/>
</dbReference>
<dbReference type="Pfam" id="PF13041">
    <property type="entry name" value="PPR_2"/>
    <property type="match status" value="1"/>
</dbReference>
<dbReference type="Gene3D" id="1.25.40.10">
    <property type="entry name" value="Tetratricopeptide repeat domain"/>
    <property type="match status" value="2"/>
</dbReference>
<protein>
    <recommendedName>
        <fullName evidence="5">Pentatricopeptide repeat-containing protein</fullName>
    </recommendedName>
</protein>
<organism evidence="3 4">
    <name type="scientific">Rhamnella rubrinervis</name>
    <dbReference type="NCBI Taxonomy" id="2594499"/>
    <lineage>
        <taxon>Eukaryota</taxon>
        <taxon>Viridiplantae</taxon>
        <taxon>Streptophyta</taxon>
        <taxon>Embryophyta</taxon>
        <taxon>Tracheophyta</taxon>
        <taxon>Spermatophyta</taxon>
        <taxon>Magnoliopsida</taxon>
        <taxon>eudicotyledons</taxon>
        <taxon>Gunneridae</taxon>
        <taxon>Pentapetalae</taxon>
        <taxon>rosids</taxon>
        <taxon>fabids</taxon>
        <taxon>Rosales</taxon>
        <taxon>Rhamnaceae</taxon>
        <taxon>rhamnoid group</taxon>
        <taxon>Rhamneae</taxon>
        <taxon>Rhamnella</taxon>
    </lineage>
</organism>
<gene>
    <name evidence="3" type="ORF">FNV43_RR03022</name>
</gene>
<sequence length="278" mass="30912">MLAAQISLLQYLDMLYFLSINHSAINREWVLTTNGHSSNNEKTVSFTVQLVPEPFGFRIDMKVSSLDSKSVGSCNRLMDVNKGKEVHAVVNKMGYANVVSVANAKIDLYCKCGSVCYARRVFDGTAEREVASWTSMICDYCNVGKTEQALVLFEMMKLRGLEPNYFTWNAVIAGFARCVDGNGNVIGVKASKEHYACVVDLLCRSGKMVEAYEVVKSMPLEITKSIIGAFFNGCEVHGRRDLAIKLAEDIMKMSSKRPGGLVTLQNIHAAHEAWRLRM</sequence>
<dbReference type="EMBL" id="VOIH02000002">
    <property type="protein sequence ID" value="KAF3452589.1"/>
    <property type="molecule type" value="Genomic_DNA"/>
</dbReference>
<dbReference type="PANTHER" id="PTHR47926">
    <property type="entry name" value="PENTATRICOPEPTIDE REPEAT-CONTAINING PROTEIN"/>
    <property type="match status" value="1"/>
</dbReference>
<dbReference type="NCBIfam" id="TIGR00756">
    <property type="entry name" value="PPR"/>
    <property type="match status" value="2"/>
</dbReference>
<evidence type="ECO:0000256" key="2">
    <source>
        <dbReference type="PROSITE-ProRule" id="PRU00708"/>
    </source>
</evidence>